<dbReference type="PROSITE" id="PS50003">
    <property type="entry name" value="PH_DOMAIN"/>
    <property type="match status" value="1"/>
</dbReference>
<feature type="compositionally biased region" description="Polar residues" evidence="9">
    <location>
        <begin position="402"/>
        <end position="412"/>
    </location>
</feature>
<evidence type="ECO:0000313" key="12">
    <source>
        <dbReference type="Proteomes" id="UP001489004"/>
    </source>
</evidence>
<feature type="region of interest" description="Disordered" evidence="9">
    <location>
        <begin position="401"/>
        <end position="454"/>
    </location>
</feature>
<dbReference type="Gene3D" id="2.30.29.30">
    <property type="entry name" value="Pleckstrin-homology domain (PH domain)/Phosphotyrosine-binding domain (PTB)"/>
    <property type="match status" value="1"/>
</dbReference>
<evidence type="ECO:0000256" key="1">
    <source>
        <dbReference type="ARBA" id="ARBA00003361"/>
    </source>
</evidence>
<dbReference type="GO" id="GO:0120009">
    <property type="term" value="P:intermembrane lipid transfer"/>
    <property type="evidence" value="ECO:0007669"/>
    <property type="project" value="UniProtKB-ARBA"/>
</dbReference>
<sequence length="964" mass="106349">MKKSTLPQVATSPSAQKLRKYYDPRRWSRRSYEGSPPAGYLWVWLGRLKRWKRRFCTALSPGVLMYYKSPTQKGRQWTINLQGASVSAGRGSDRQFVIKSASGAKFYLRAVNKKERAPWMDCIQKSITTFATLLDRASVLWSPTAHFAKRESSAHLARMLSGELTPAAIGADHSMLREVERRLQTKTEPLARHQAAFTSRLAAIQQQLQLSISSLSLEPAVMDATSPGAASPAFLSPRNHSDGSPLSASAAAAAHVPVFNGLVDTEGRALEAKPAALSSLGPHVRPASGDPALEASSSHSTAQLSAESLLGGSNLAMRRQFNHSFGRLESFRSATSQAALAPASSLAALWQAYTDAVAGTLRDEVTRIVELEQENAALKKSVKEFKERMLAEKQQVKRFMSLSRSQRAQSSEADAFEDDGSSQEGSGDDGSPNGSASVRSTADEMHDTSERLLRHSVSGVDEDFFEALEALEAIQTHSYVVKSSEDAQLEVGASQPSFSEPPEGPASDEESEDDAASDTELSALEDGEQDVWEVVARRQRMPVPRPLNRGFSIWSVLKNAIGRDLTRITMPATINEPLSACQRITEELEFRSLLDQALACPASIDRLVYVAVFVLSSYSSALLRESKPFNPLLGETYEWQAPGSSCRFMCEQVSHHPPITCWWSEGGGGRYHFYGEMELRSKFWGKSVELLPTGQCWLDLQPPVVDASGPLPKDHYSWNKATSGINNIIMGKLWLDWYGEITVRNHTTGEYAVLNLPKCGGRLEERGRVAGRVCTAGGATAYTISGSYMKQIYAQLTPEAADARGGQATTGPQLMFEAPPPVEDADMQYNLTRFAITLNNPVERLLRQLPPTDSRFRTDQRALEVGDLDRATPEKLRLEEKQRETRKKGKAAGHKYMPKWFTLRVAGQDDPLVRTMDKRGESVWVFTGDYWACRETGDWSRCPDIYGDDKQPAAGHAPHRLHSS</sequence>
<feature type="coiled-coil region" evidence="8">
    <location>
        <begin position="361"/>
        <end position="395"/>
    </location>
</feature>
<feature type="domain" description="PH" evidence="10">
    <location>
        <begin position="34"/>
        <end position="128"/>
    </location>
</feature>
<dbReference type="Proteomes" id="UP001489004">
    <property type="component" value="Unassembled WGS sequence"/>
</dbReference>
<dbReference type="InterPro" id="IPR037239">
    <property type="entry name" value="OSBP_sf"/>
</dbReference>
<keyword evidence="6" id="KW-0446">Lipid-binding</keyword>
<reference evidence="11 12" key="1">
    <citation type="journal article" date="2024" name="Nat. Commun.">
        <title>Phylogenomics reveals the evolutionary origins of lichenization in chlorophyte algae.</title>
        <authorList>
            <person name="Puginier C."/>
            <person name="Libourel C."/>
            <person name="Otte J."/>
            <person name="Skaloud P."/>
            <person name="Haon M."/>
            <person name="Grisel S."/>
            <person name="Petersen M."/>
            <person name="Berrin J.G."/>
            <person name="Delaux P.M."/>
            <person name="Dal Grande F."/>
            <person name="Keller J."/>
        </authorList>
    </citation>
    <scope>NUCLEOTIDE SEQUENCE [LARGE SCALE GENOMIC DNA]</scope>
    <source>
        <strain evidence="11 12">SAG 2043</strain>
    </source>
</reference>
<comment type="function">
    <text evidence="1">May be involved in the transport of sterols.</text>
</comment>
<dbReference type="GO" id="GO:0016020">
    <property type="term" value="C:membrane"/>
    <property type="evidence" value="ECO:0007669"/>
    <property type="project" value="TreeGrafter"/>
</dbReference>
<protein>
    <recommendedName>
        <fullName evidence="10">PH domain-containing protein</fullName>
    </recommendedName>
</protein>
<evidence type="ECO:0000259" key="10">
    <source>
        <dbReference type="PROSITE" id="PS50003"/>
    </source>
</evidence>
<dbReference type="EMBL" id="JALJOR010000009">
    <property type="protein sequence ID" value="KAK9811536.1"/>
    <property type="molecule type" value="Genomic_DNA"/>
</dbReference>
<dbReference type="SUPFAM" id="SSF144000">
    <property type="entry name" value="Oxysterol-binding protein-like"/>
    <property type="match status" value="1"/>
</dbReference>
<feature type="region of interest" description="Disordered" evidence="9">
    <location>
        <begin position="279"/>
        <end position="299"/>
    </location>
</feature>
<evidence type="ECO:0000256" key="8">
    <source>
        <dbReference type="SAM" id="Coils"/>
    </source>
</evidence>
<dbReference type="Pfam" id="PF00169">
    <property type="entry name" value="PH"/>
    <property type="match status" value="1"/>
</dbReference>
<proteinExistence type="inferred from homology"/>
<keyword evidence="4" id="KW-0597">Phosphoprotein</keyword>
<dbReference type="CDD" id="cd00821">
    <property type="entry name" value="PH"/>
    <property type="match status" value="1"/>
</dbReference>
<evidence type="ECO:0000256" key="7">
    <source>
        <dbReference type="RuleBase" id="RU003844"/>
    </source>
</evidence>
<dbReference type="Gene3D" id="3.30.70.3490">
    <property type="match status" value="1"/>
</dbReference>
<evidence type="ECO:0000256" key="4">
    <source>
        <dbReference type="ARBA" id="ARBA00022553"/>
    </source>
</evidence>
<evidence type="ECO:0000256" key="2">
    <source>
        <dbReference type="ARBA" id="ARBA00008842"/>
    </source>
</evidence>
<dbReference type="GO" id="GO:0005829">
    <property type="term" value="C:cytosol"/>
    <property type="evidence" value="ECO:0007669"/>
    <property type="project" value="TreeGrafter"/>
</dbReference>
<dbReference type="FunFam" id="2.40.160.120:FF:000001">
    <property type="entry name" value="Oxysterol-binding protein"/>
    <property type="match status" value="1"/>
</dbReference>
<comment type="caution">
    <text evidence="11">The sequence shown here is derived from an EMBL/GenBank/DDBJ whole genome shotgun (WGS) entry which is preliminary data.</text>
</comment>
<keyword evidence="5" id="KW-0445">Lipid transport</keyword>
<feature type="region of interest" description="Disordered" evidence="9">
    <location>
        <begin position="226"/>
        <end position="246"/>
    </location>
</feature>
<evidence type="ECO:0000256" key="3">
    <source>
        <dbReference type="ARBA" id="ARBA00022448"/>
    </source>
</evidence>
<keyword evidence="3" id="KW-0813">Transport</keyword>
<dbReference type="InterPro" id="IPR018494">
    <property type="entry name" value="Oxysterol-bd_CS"/>
</dbReference>
<gene>
    <name evidence="11" type="ORF">WJX72_005524</name>
</gene>
<organism evidence="11 12">
    <name type="scientific">[Myrmecia] bisecta</name>
    <dbReference type="NCBI Taxonomy" id="41462"/>
    <lineage>
        <taxon>Eukaryota</taxon>
        <taxon>Viridiplantae</taxon>
        <taxon>Chlorophyta</taxon>
        <taxon>core chlorophytes</taxon>
        <taxon>Trebouxiophyceae</taxon>
        <taxon>Trebouxiales</taxon>
        <taxon>Trebouxiaceae</taxon>
        <taxon>Myrmecia</taxon>
    </lineage>
</organism>
<dbReference type="InterPro" id="IPR000648">
    <property type="entry name" value="Oxysterol-bd"/>
</dbReference>
<evidence type="ECO:0000313" key="11">
    <source>
        <dbReference type="EMBL" id="KAK9811536.1"/>
    </source>
</evidence>
<dbReference type="Pfam" id="PF01237">
    <property type="entry name" value="Oxysterol_BP"/>
    <property type="match status" value="1"/>
</dbReference>
<dbReference type="InterPro" id="IPR001849">
    <property type="entry name" value="PH_domain"/>
</dbReference>
<feature type="compositionally biased region" description="Low complexity" evidence="9">
    <location>
        <begin position="422"/>
        <end position="431"/>
    </location>
</feature>
<feature type="compositionally biased region" description="Basic and acidic residues" evidence="9">
    <location>
        <begin position="441"/>
        <end position="453"/>
    </location>
</feature>
<dbReference type="SMART" id="SM00233">
    <property type="entry name" value="PH"/>
    <property type="match status" value="1"/>
</dbReference>
<dbReference type="PROSITE" id="PS01013">
    <property type="entry name" value="OSBP"/>
    <property type="match status" value="1"/>
</dbReference>
<dbReference type="GO" id="GO:0032934">
    <property type="term" value="F:sterol binding"/>
    <property type="evidence" value="ECO:0007669"/>
    <property type="project" value="TreeGrafter"/>
</dbReference>
<accession>A0AAW1PQ41</accession>
<keyword evidence="8" id="KW-0175">Coiled coil</keyword>
<comment type="similarity">
    <text evidence="2 7">Belongs to the OSBP family.</text>
</comment>
<dbReference type="PANTHER" id="PTHR10972">
    <property type="entry name" value="OXYSTEROL-BINDING PROTEIN-RELATED"/>
    <property type="match status" value="1"/>
</dbReference>
<evidence type="ECO:0000256" key="9">
    <source>
        <dbReference type="SAM" id="MobiDB-lite"/>
    </source>
</evidence>
<feature type="compositionally biased region" description="Acidic residues" evidence="9">
    <location>
        <begin position="506"/>
        <end position="523"/>
    </location>
</feature>
<evidence type="ECO:0000256" key="6">
    <source>
        <dbReference type="ARBA" id="ARBA00023121"/>
    </source>
</evidence>
<feature type="region of interest" description="Disordered" evidence="9">
    <location>
        <begin position="486"/>
        <end position="523"/>
    </location>
</feature>
<dbReference type="Gene3D" id="2.40.160.120">
    <property type="match status" value="1"/>
</dbReference>
<dbReference type="AlphaFoldDB" id="A0AAW1PQ41"/>
<name>A0AAW1PQ41_9CHLO</name>
<evidence type="ECO:0000256" key="5">
    <source>
        <dbReference type="ARBA" id="ARBA00023055"/>
    </source>
</evidence>
<dbReference type="InterPro" id="IPR011993">
    <property type="entry name" value="PH-like_dom_sf"/>
</dbReference>
<dbReference type="PANTHER" id="PTHR10972:SF205">
    <property type="entry name" value="OXYSTEROL-BINDING PROTEIN 1"/>
    <property type="match status" value="1"/>
</dbReference>
<dbReference type="SUPFAM" id="SSF50729">
    <property type="entry name" value="PH domain-like"/>
    <property type="match status" value="1"/>
</dbReference>
<keyword evidence="12" id="KW-1185">Reference proteome</keyword>